<reference evidence="5 6" key="1">
    <citation type="submission" date="2017-09" db="EMBL/GenBank/DDBJ databases">
        <title>Comparative genomics of rhizobia isolated from Phaseolus vulgaris in China.</title>
        <authorList>
            <person name="Tong W."/>
        </authorList>
    </citation>
    <scope>NUCLEOTIDE SEQUENCE [LARGE SCALE GENOMIC DNA]</scope>
    <source>
        <strain evidence="5 6">C5</strain>
    </source>
</reference>
<accession>A0A2A6J510</accession>
<dbReference type="PANTHER" id="PTHR44196:SF1">
    <property type="entry name" value="DEHYDROGENASE_REDUCTASE SDR FAMILY MEMBER 7B"/>
    <property type="match status" value="1"/>
</dbReference>
<dbReference type="Proteomes" id="UP000220768">
    <property type="component" value="Unassembled WGS sequence"/>
</dbReference>
<dbReference type="InterPro" id="IPR020904">
    <property type="entry name" value="Sc_DH/Rdtase_CS"/>
</dbReference>
<dbReference type="PROSITE" id="PS00061">
    <property type="entry name" value="ADH_SHORT"/>
    <property type="match status" value="1"/>
</dbReference>
<dbReference type="SMART" id="SM00822">
    <property type="entry name" value="PKS_KR"/>
    <property type="match status" value="1"/>
</dbReference>
<evidence type="ECO:0000313" key="5">
    <source>
        <dbReference type="EMBL" id="PDT00964.1"/>
    </source>
</evidence>
<dbReference type="Pfam" id="PF00106">
    <property type="entry name" value="adh_short"/>
    <property type="match status" value="1"/>
</dbReference>
<dbReference type="PRINTS" id="PR00080">
    <property type="entry name" value="SDRFAMILY"/>
</dbReference>
<keyword evidence="2" id="KW-0560">Oxidoreductase</keyword>
<feature type="domain" description="Ketoreductase" evidence="4">
    <location>
        <begin position="6"/>
        <end position="183"/>
    </location>
</feature>
<keyword evidence="6" id="KW-1185">Reference proteome</keyword>
<dbReference type="InterPro" id="IPR002347">
    <property type="entry name" value="SDR_fam"/>
</dbReference>
<dbReference type="RefSeq" id="WP_097615265.1">
    <property type="nucleotide sequence ID" value="NZ_NWSV01000028.1"/>
</dbReference>
<dbReference type="AlphaFoldDB" id="A0A2A6J510"/>
<name>A0A2A6J510_9HYPH</name>
<dbReference type="GO" id="GO:0016020">
    <property type="term" value="C:membrane"/>
    <property type="evidence" value="ECO:0007669"/>
    <property type="project" value="TreeGrafter"/>
</dbReference>
<proteinExistence type="inferred from homology"/>
<organism evidence="5 6">
    <name type="scientific">Rhizobium chutanense</name>
    <dbReference type="NCBI Taxonomy" id="2035448"/>
    <lineage>
        <taxon>Bacteria</taxon>
        <taxon>Pseudomonadati</taxon>
        <taxon>Pseudomonadota</taxon>
        <taxon>Alphaproteobacteria</taxon>
        <taxon>Hyphomicrobiales</taxon>
        <taxon>Rhizobiaceae</taxon>
        <taxon>Rhizobium/Agrobacterium group</taxon>
        <taxon>Rhizobium</taxon>
    </lineage>
</organism>
<evidence type="ECO:0000256" key="3">
    <source>
        <dbReference type="RuleBase" id="RU000363"/>
    </source>
</evidence>
<dbReference type="PANTHER" id="PTHR44196">
    <property type="entry name" value="DEHYDROGENASE/REDUCTASE SDR FAMILY MEMBER 7B"/>
    <property type="match status" value="1"/>
</dbReference>
<dbReference type="GO" id="GO:0016491">
    <property type="term" value="F:oxidoreductase activity"/>
    <property type="evidence" value="ECO:0007669"/>
    <property type="project" value="UniProtKB-KW"/>
</dbReference>
<dbReference type="SUPFAM" id="SSF51735">
    <property type="entry name" value="NAD(P)-binding Rossmann-fold domains"/>
    <property type="match status" value="1"/>
</dbReference>
<comment type="similarity">
    <text evidence="1 3">Belongs to the short-chain dehydrogenases/reductases (SDR) family.</text>
</comment>
<evidence type="ECO:0000256" key="1">
    <source>
        <dbReference type="ARBA" id="ARBA00006484"/>
    </source>
</evidence>
<evidence type="ECO:0000256" key="2">
    <source>
        <dbReference type="ARBA" id="ARBA00023002"/>
    </source>
</evidence>
<dbReference type="EMBL" id="NWSV01000028">
    <property type="protein sequence ID" value="PDT00964.1"/>
    <property type="molecule type" value="Genomic_DNA"/>
</dbReference>
<gene>
    <name evidence="5" type="ORF">CO666_27955</name>
</gene>
<dbReference type="InterPro" id="IPR057326">
    <property type="entry name" value="KR_dom"/>
</dbReference>
<dbReference type="CDD" id="cd05370">
    <property type="entry name" value="SDR_c2"/>
    <property type="match status" value="1"/>
</dbReference>
<protein>
    <submittedName>
        <fullName evidence="5">Oxidoreductase</fullName>
    </submittedName>
</protein>
<dbReference type="Gene3D" id="3.40.50.720">
    <property type="entry name" value="NAD(P)-binding Rossmann-like Domain"/>
    <property type="match status" value="1"/>
</dbReference>
<dbReference type="PRINTS" id="PR00081">
    <property type="entry name" value="GDHRDH"/>
</dbReference>
<dbReference type="InterPro" id="IPR036291">
    <property type="entry name" value="NAD(P)-bd_dom_sf"/>
</dbReference>
<sequence>MKLTDNTILITGGASGIGLALAQQLSARGNRVIICGRSRDALDRAQAAVPALITRVCDVTDLDDRDSLSGWLENNHPDLNMLINNAGVQHIRHFDGDHAVADLDQEIAVNLAAPIQLIGELLPMLKRQPSAVIVNVTSGLAFTPKADIPVYCATKAALHSFTLSLRHQLKATGVRVVEMVPPMVDTNLGGGVRAGGAERQYMMSPEEFAAEALAQLENGQDELLVGTSVHTRQHGEAMFERLNGG</sequence>
<evidence type="ECO:0000313" key="6">
    <source>
        <dbReference type="Proteomes" id="UP000220768"/>
    </source>
</evidence>
<evidence type="ECO:0000259" key="4">
    <source>
        <dbReference type="SMART" id="SM00822"/>
    </source>
</evidence>
<comment type="caution">
    <text evidence="5">The sequence shown here is derived from an EMBL/GenBank/DDBJ whole genome shotgun (WGS) entry which is preliminary data.</text>
</comment>